<dbReference type="GeneTree" id="ENSGT00940000156889"/>
<dbReference type="SUPFAM" id="SSF55486">
    <property type="entry name" value="Metalloproteases ('zincins'), catalytic domain"/>
    <property type="match status" value="1"/>
</dbReference>
<dbReference type="Pfam" id="PF01562">
    <property type="entry name" value="Pep_M12B_propep"/>
    <property type="match status" value="1"/>
</dbReference>
<keyword evidence="6" id="KW-1185">Reference proteome</keyword>
<dbReference type="PANTHER" id="PTHR11905">
    <property type="entry name" value="ADAM A DISINTEGRIN AND METALLOPROTEASE DOMAIN"/>
    <property type="match status" value="1"/>
</dbReference>
<dbReference type="Proteomes" id="UP001108240">
    <property type="component" value="Unplaced"/>
</dbReference>
<feature type="chain" id="PRO_5039934393" evidence="3">
    <location>
        <begin position="24"/>
        <end position="324"/>
    </location>
</feature>
<dbReference type="GO" id="GO:0004222">
    <property type="term" value="F:metalloendopeptidase activity"/>
    <property type="evidence" value="ECO:0007669"/>
    <property type="project" value="InterPro"/>
</dbReference>
<reference evidence="5" key="1">
    <citation type="submission" date="2025-08" db="UniProtKB">
        <authorList>
            <consortium name="Ensembl"/>
        </authorList>
    </citation>
    <scope>IDENTIFICATION</scope>
</reference>
<dbReference type="PANTHER" id="PTHR11905:SF14">
    <property type="entry name" value="DISINTEGRIN AND METALLOPROTEINASE DOMAIN-CONTAINING PROTEIN 22"/>
    <property type="match status" value="1"/>
</dbReference>
<evidence type="ECO:0000313" key="5">
    <source>
        <dbReference type="Ensembl" id="ENSCCRP00000136935.1"/>
    </source>
</evidence>
<evidence type="ECO:0000256" key="2">
    <source>
        <dbReference type="PROSITE-ProRule" id="PRU00276"/>
    </source>
</evidence>
<evidence type="ECO:0000313" key="6">
    <source>
        <dbReference type="Proteomes" id="UP001108240"/>
    </source>
</evidence>
<dbReference type="GO" id="GO:0098839">
    <property type="term" value="C:postsynaptic density membrane"/>
    <property type="evidence" value="ECO:0007669"/>
    <property type="project" value="TreeGrafter"/>
</dbReference>
<dbReference type="InterPro" id="IPR002870">
    <property type="entry name" value="Peptidase_M12B_N"/>
</dbReference>
<name>A0A9J8A6F1_CYPCA</name>
<feature type="domain" description="Peptidase M12B" evidence="4">
    <location>
        <begin position="185"/>
        <end position="324"/>
    </location>
</feature>
<dbReference type="InterPro" id="IPR001590">
    <property type="entry name" value="Peptidase_M12B"/>
</dbReference>
<dbReference type="GO" id="GO:0006508">
    <property type="term" value="P:proteolysis"/>
    <property type="evidence" value="ECO:0007669"/>
    <property type="project" value="InterPro"/>
</dbReference>
<proteinExistence type="predicted"/>
<dbReference type="PROSITE" id="PS50215">
    <property type="entry name" value="ADAM_MEPRO"/>
    <property type="match status" value="1"/>
</dbReference>
<organism evidence="5 6">
    <name type="scientific">Cyprinus carpio carpio</name>
    <dbReference type="NCBI Taxonomy" id="630221"/>
    <lineage>
        <taxon>Eukaryota</taxon>
        <taxon>Metazoa</taxon>
        <taxon>Chordata</taxon>
        <taxon>Craniata</taxon>
        <taxon>Vertebrata</taxon>
        <taxon>Euteleostomi</taxon>
        <taxon>Actinopterygii</taxon>
        <taxon>Neopterygii</taxon>
        <taxon>Teleostei</taxon>
        <taxon>Ostariophysi</taxon>
        <taxon>Cypriniformes</taxon>
        <taxon>Cyprinidae</taxon>
        <taxon>Cyprininae</taxon>
        <taxon>Cyprinus</taxon>
    </lineage>
</organism>
<dbReference type="Pfam" id="PF01421">
    <property type="entry name" value="Reprolysin"/>
    <property type="match status" value="1"/>
</dbReference>
<keyword evidence="3" id="KW-0732">Signal</keyword>
<dbReference type="Ensembl" id="ENSCCRT00000159806.1">
    <property type="protein sequence ID" value="ENSCCRP00000136935.1"/>
    <property type="gene ID" value="ENSCCRG00000037787.2"/>
</dbReference>
<evidence type="ECO:0000256" key="1">
    <source>
        <dbReference type="ARBA" id="ARBA00023157"/>
    </source>
</evidence>
<sequence length="324" mass="36432">MDAGMMPLRVGISFLCLFVAVMSSVIHTSFSLPHNGDALVKTRARRDDARFLGRENTVPVRLVYRMDGDGQDAHDVLNTRVRLSSDSKQNHMTQASFQVQAFGQTFILDVELNHDLLSSNYIERHISEEGNSVVNKGGEHCYYHGKVHDIPKSYVALSTCHGLHGMFFDGNHTYMIEPGGENTTSYFKEQLNTRIVLVAMETWAADNRFNINDDPMVTLREFMKYRRDFIKEKCDSVHLFSGNRFHSNWGGASYMGGVCSLTKGGGVNEYGKTEEMAITLAQSLGQNIGIFSDKKRILNGECKCEDKWSGCIMDDVGWKPSRVC</sequence>
<evidence type="ECO:0000259" key="4">
    <source>
        <dbReference type="PROSITE" id="PS50215"/>
    </source>
</evidence>
<accession>A0A9J8A6F1</accession>
<keyword evidence="1" id="KW-1015">Disulfide bond</keyword>
<dbReference type="InterPro" id="IPR024079">
    <property type="entry name" value="MetalloPept_cat_dom_sf"/>
</dbReference>
<comment type="caution">
    <text evidence="2">Lacks conserved residue(s) required for the propagation of feature annotation.</text>
</comment>
<dbReference type="AlphaFoldDB" id="A0A9J8A6F1"/>
<protein>
    <submittedName>
        <fullName evidence="5">ADAM metallopeptidase domain 22</fullName>
    </submittedName>
</protein>
<feature type="signal peptide" evidence="3">
    <location>
        <begin position="1"/>
        <end position="23"/>
    </location>
</feature>
<dbReference type="Gene3D" id="3.40.390.10">
    <property type="entry name" value="Collagenase (Catalytic Domain)"/>
    <property type="match status" value="1"/>
</dbReference>
<evidence type="ECO:0000256" key="3">
    <source>
        <dbReference type="SAM" id="SignalP"/>
    </source>
</evidence>
<reference evidence="5" key="2">
    <citation type="submission" date="2025-09" db="UniProtKB">
        <authorList>
            <consortium name="Ensembl"/>
        </authorList>
    </citation>
    <scope>IDENTIFICATION</scope>
</reference>